<keyword evidence="4" id="KW-1185">Reference proteome</keyword>
<feature type="region of interest" description="Disordered" evidence="1">
    <location>
        <begin position="134"/>
        <end position="159"/>
    </location>
</feature>
<feature type="transmembrane region" description="Helical" evidence="2">
    <location>
        <begin position="71"/>
        <end position="90"/>
    </location>
</feature>
<keyword evidence="2" id="KW-0472">Membrane</keyword>
<evidence type="ECO:0000256" key="1">
    <source>
        <dbReference type="SAM" id="MobiDB-lite"/>
    </source>
</evidence>
<evidence type="ECO:0000313" key="3">
    <source>
        <dbReference type="EMBL" id="KAA0874099.1"/>
    </source>
</evidence>
<dbReference type="RefSeq" id="WP_149391331.1">
    <property type="nucleotide sequence ID" value="NZ_SMRS01000007.1"/>
</dbReference>
<dbReference type="Pfam" id="PF04186">
    <property type="entry name" value="FxsA"/>
    <property type="match status" value="1"/>
</dbReference>
<dbReference type="EMBL" id="SMRS01000007">
    <property type="protein sequence ID" value="KAA0874099.1"/>
    <property type="molecule type" value="Genomic_DNA"/>
</dbReference>
<keyword evidence="2" id="KW-0812">Transmembrane</keyword>
<keyword evidence="2" id="KW-1133">Transmembrane helix</keyword>
<proteinExistence type="predicted"/>
<dbReference type="PANTHER" id="PTHR35335">
    <property type="entry name" value="UPF0716 PROTEIN FXSA"/>
    <property type="match status" value="1"/>
</dbReference>
<dbReference type="Proteomes" id="UP000325302">
    <property type="component" value="Unassembled WGS sequence"/>
</dbReference>
<gene>
    <name evidence="3" type="ORF">E1H14_09990</name>
</gene>
<evidence type="ECO:0000313" key="4">
    <source>
        <dbReference type="Proteomes" id="UP000325302"/>
    </source>
</evidence>
<feature type="compositionally biased region" description="Basic and acidic residues" evidence="1">
    <location>
        <begin position="142"/>
        <end position="159"/>
    </location>
</feature>
<dbReference type="PANTHER" id="PTHR35335:SF1">
    <property type="entry name" value="UPF0716 PROTEIN FXSA"/>
    <property type="match status" value="1"/>
</dbReference>
<protein>
    <submittedName>
        <fullName evidence="3">FxsA family protein</fullName>
    </submittedName>
</protein>
<sequence length="159" mass="17910">MRFVFLAFVLIPIIEITLLINVGQWIGVGYTVALVLLSAFVGVNMLRYQGVSTLTRAQQKMRQGELPGQEMAEGLVLAVGGALLITPGFVTDVMGFCCLIPWTRLRIVHFLRGRMFVMAQTSTYQETEVHHAHFRAAPQDEESSRRRPEVLEGEFTRKD</sequence>
<dbReference type="GO" id="GO:0016020">
    <property type="term" value="C:membrane"/>
    <property type="evidence" value="ECO:0007669"/>
    <property type="project" value="InterPro"/>
</dbReference>
<accession>A0A5A9W1L2</accession>
<organism evidence="3 4">
    <name type="scientific">Nitrincola tapanii</name>
    <dbReference type="NCBI Taxonomy" id="1708751"/>
    <lineage>
        <taxon>Bacteria</taxon>
        <taxon>Pseudomonadati</taxon>
        <taxon>Pseudomonadota</taxon>
        <taxon>Gammaproteobacteria</taxon>
        <taxon>Oceanospirillales</taxon>
        <taxon>Oceanospirillaceae</taxon>
        <taxon>Nitrincola</taxon>
    </lineage>
</organism>
<dbReference type="OrthoDB" id="9792788at2"/>
<dbReference type="AlphaFoldDB" id="A0A5A9W1L2"/>
<feature type="transmembrane region" description="Helical" evidence="2">
    <location>
        <begin position="29"/>
        <end position="50"/>
    </location>
</feature>
<reference evidence="3 4" key="1">
    <citation type="submission" date="2019-03" db="EMBL/GenBank/DDBJ databases">
        <title>Nitrincola sp. nov. isolated from an Indian soda lake.</title>
        <authorList>
            <person name="Joshi A."/>
            <person name="Thite S.V."/>
            <person name="Joseph N."/>
            <person name="Dhotre D."/>
            <person name="Moorthy M."/>
            <person name="Shouche Y.S."/>
        </authorList>
    </citation>
    <scope>NUCLEOTIDE SEQUENCE [LARGE SCALE GENOMIC DNA]</scope>
    <source>
        <strain evidence="3 4">MEB193</strain>
    </source>
</reference>
<dbReference type="InterPro" id="IPR007313">
    <property type="entry name" value="FxsA"/>
</dbReference>
<name>A0A5A9W1L2_9GAMM</name>
<dbReference type="NCBIfam" id="NF008528">
    <property type="entry name" value="PRK11463.1-2"/>
    <property type="match status" value="1"/>
</dbReference>
<evidence type="ECO:0000256" key="2">
    <source>
        <dbReference type="SAM" id="Phobius"/>
    </source>
</evidence>
<comment type="caution">
    <text evidence="3">The sequence shown here is derived from an EMBL/GenBank/DDBJ whole genome shotgun (WGS) entry which is preliminary data.</text>
</comment>